<dbReference type="OrthoDB" id="9805728at2"/>
<accession>A0A1I1KAB8</accession>
<sequence length="266" mass="29111">MLSRRSILLTGAAATGSLLIRPYAAMAESHAAKTMAGEMTGDVYKSRSGEVVIHPVAHASFVMETPAGTFYVDPVGGADAYDGMPMPDFILITHHHGDHYDPDTLSGLWHDNLAMITNPEVFEKLPEEMKAKTRSLSNGDQGEARGLPIQAIPAYNTTQDRLNYHPQGRDNGYVLSVDGLRIYIAGDTEDIPEMRALTDIDIAFVPFNLPYTMTEDQAASAVAEFGPKVVYPYHYRDSDPELFAKLLAEANDTPQVVMGPWYGSTT</sequence>
<dbReference type="PROSITE" id="PS51318">
    <property type="entry name" value="TAT"/>
    <property type="match status" value="1"/>
</dbReference>
<proteinExistence type="predicted"/>
<dbReference type="InterPro" id="IPR006311">
    <property type="entry name" value="TAT_signal"/>
</dbReference>
<name>A0A1I1KAB8_9RHOB</name>
<reference evidence="2 3" key="1">
    <citation type="submission" date="2016-10" db="EMBL/GenBank/DDBJ databases">
        <authorList>
            <person name="de Groot N.N."/>
        </authorList>
    </citation>
    <scope>NUCLEOTIDE SEQUENCE [LARGE SCALE GENOMIC DNA]</scope>
    <source>
        <strain evidence="2 3">DSM 29619</strain>
    </source>
</reference>
<protein>
    <submittedName>
        <fullName evidence="2">L-ascorbate metabolism protein UlaG, beta-lactamase superfamily</fullName>
    </submittedName>
</protein>
<dbReference type="AlphaFoldDB" id="A0A1I1KAB8"/>
<keyword evidence="3" id="KW-1185">Reference proteome</keyword>
<evidence type="ECO:0000256" key="1">
    <source>
        <dbReference type="SAM" id="SignalP"/>
    </source>
</evidence>
<dbReference type="PANTHER" id="PTHR43546">
    <property type="entry name" value="UPF0173 METAL-DEPENDENT HYDROLASE MJ1163-RELATED"/>
    <property type="match status" value="1"/>
</dbReference>
<evidence type="ECO:0000313" key="2">
    <source>
        <dbReference type="EMBL" id="SFC57864.1"/>
    </source>
</evidence>
<dbReference type="STRING" id="517719.SAMN05421762_1405"/>
<dbReference type="SUPFAM" id="SSF56281">
    <property type="entry name" value="Metallo-hydrolase/oxidoreductase"/>
    <property type="match status" value="1"/>
</dbReference>
<dbReference type="Pfam" id="PF13483">
    <property type="entry name" value="Lactamase_B_3"/>
    <property type="match status" value="1"/>
</dbReference>
<evidence type="ECO:0000313" key="3">
    <source>
        <dbReference type="Proteomes" id="UP000231644"/>
    </source>
</evidence>
<keyword evidence="1" id="KW-0732">Signal</keyword>
<dbReference type="Proteomes" id="UP000231644">
    <property type="component" value="Unassembled WGS sequence"/>
</dbReference>
<dbReference type="Gene3D" id="3.60.15.10">
    <property type="entry name" value="Ribonuclease Z/Hydroxyacylglutathione hydrolase-like"/>
    <property type="match status" value="1"/>
</dbReference>
<gene>
    <name evidence="2" type="ORF">SAMN05421762_1405</name>
</gene>
<feature type="chain" id="PRO_5014178633" evidence="1">
    <location>
        <begin position="28"/>
        <end position="266"/>
    </location>
</feature>
<dbReference type="InterPro" id="IPR036866">
    <property type="entry name" value="RibonucZ/Hydroxyglut_hydro"/>
</dbReference>
<dbReference type="EMBL" id="FOLX01000001">
    <property type="protein sequence ID" value="SFC57864.1"/>
    <property type="molecule type" value="Genomic_DNA"/>
</dbReference>
<dbReference type="InterPro" id="IPR050114">
    <property type="entry name" value="UPF0173_UPF0282_UlaG_hydrolase"/>
</dbReference>
<dbReference type="RefSeq" id="WP_093452298.1">
    <property type="nucleotide sequence ID" value="NZ_FNZG01000003.1"/>
</dbReference>
<organism evidence="2 3">
    <name type="scientific">Pseudooceanicola nitratireducens</name>
    <dbReference type="NCBI Taxonomy" id="517719"/>
    <lineage>
        <taxon>Bacteria</taxon>
        <taxon>Pseudomonadati</taxon>
        <taxon>Pseudomonadota</taxon>
        <taxon>Alphaproteobacteria</taxon>
        <taxon>Rhodobacterales</taxon>
        <taxon>Paracoccaceae</taxon>
        <taxon>Pseudooceanicola</taxon>
    </lineage>
</organism>
<feature type="signal peptide" evidence="1">
    <location>
        <begin position="1"/>
        <end position="27"/>
    </location>
</feature>
<dbReference type="PANTHER" id="PTHR43546:SF3">
    <property type="entry name" value="UPF0173 METAL-DEPENDENT HYDROLASE MJ1163"/>
    <property type="match status" value="1"/>
</dbReference>